<feature type="disulfide bond" evidence="5">
    <location>
        <begin position="150"/>
        <end position="162"/>
    </location>
</feature>
<dbReference type="PROSITE" id="PS50060">
    <property type="entry name" value="MAM_2"/>
    <property type="match status" value="1"/>
</dbReference>
<dbReference type="PANTHER" id="PTHR23282">
    <property type="entry name" value="APICAL ENDOSOMAL GLYCOPROTEIN PRECURSOR"/>
    <property type="match status" value="1"/>
</dbReference>
<keyword evidence="3 5" id="KW-1015">Disulfide bond</keyword>
<dbReference type="PANTHER" id="PTHR23282:SF101">
    <property type="entry name" value="MAM DOMAIN-CONTAINING PROTEIN"/>
    <property type="match status" value="1"/>
</dbReference>
<dbReference type="AlphaFoldDB" id="A0A3S1A180"/>
<dbReference type="SUPFAM" id="SSF49899">
    <property type="entry name" value="Concanavalin A-like lectins/glucanases"/>
    <property type="match status" value="1"/>
</dbReference>
<dbReference type="OrthoDB" id="6262482at2759"/>
<protein>
    <recommendedName>
        <fullName evidence="6">MAM domain-containing protein</fullName>
    </recommendedName>
</protein>
<dbReference type="Pfam" id="PF00629">
    <property type="entry name" value="MAM"/>
    <property type="match status" value="1"/>
</dbReference>
<sequence>SQKGYYLLANSHLNGPPTRLTSPPFESSGQGLLFYYHAYQESYLIEQFMTGQFSVTATDISTGVETELWRTDMHDIDGWREQCLTLPEGQLTVTFEAVRGVSLSANIGLDDVELLDVSCDIFLSGNRFISRPYTLMAADAVPTTEETTKCGSDQYTCGNGMCINLKQVCDTVEDCPDGMDEISCN</sequence>
<dbReference type="GO" id="GO:0016020">
    <property type="term" value="C:membrane"/>
    <property type="evidence" value="ECO:0007669"/>
    <property type="project" value="InterPro"/>
</dbReference>
<dbReference type="FunFam" id="4.10.400.10:FF:000034">
    <property type="entry name" value="Low-density lipoprotein receptor-related protein 2"/>
    <property type="match status" value="1"/>
</dbReference>
<dbReference type="Gene3D" id="4.10.400.10">
    <property type="entry name" value="Low-density Lipoprotein Receptor"/>
    <property type="match status" value="1"/>
</dbReference>
<proteinExistence type="predicted"/>
<name>A0A3S1A180_ELYCH</name>
<keyword evidence="1" id="KW-0732">Signal</keyword>
<evidence type="ECO:0000256" key="4">
    <source>
        <dbReference type="ARBA" id="ARBA00023180"/>
    </source>
</evidence>
<dbReference type="InterPro" id="IPR000998">
    <property type="entry name" value="MAM_dom"/>
</dbReference>
<dbReference type="InterPro" id="IPR013320">
    <property type="entry name" value="ConA-like_dom_sf"/>
</dbReference>
<feature type="disulfide bond" evidence="5">
    <location>
        <begin position="157"/>
        <end position="175"/>
    </location>
</feature>
<feature type="domain" description="MAM" evidence="6">
    <location>
        <begin position="1"/>
        <end position="121"/>
    </location>
</feature>
<keyword evidence="8" id="KW-1185">Reference proteome</keyword>
<dbReference type="CDD" id="cd00112">
    <property type="entry name" value="LDLa"/>
    <property type="match status" value="1"/>
</dbReference>
<feature type="disulfide bond" evidence="5">
    <location>
        <begin position="169"/>
        <end position="184"/>
    </location>
</feature>
<evidence type="ECO:0000313" key="7">
    <source>
        <dbReference type="EMBL" id="RUS91789.1"/>
    </source>
</evidence>
<dbReference type="InterPro" id="IPR051560">
    <property type="entry name" value="MAM_domain-containing"/>
</dbReference>
<dbReference type="EMBL" id="RQTK01000006">
    <property type="protein sequence ID" value="RUS91789.1"/>
    <property type="molecule type" value="Genomic_DNA"/>
</dbReference>
<evidence type="ECO:0000259" key="6">
    <source>
        <dbReference type="PROSITE" id="PS50060"/>
    </source>
</evidence>
<reference evidence="7 8" key="1">
    <citation type="submission" date="2019-01" db="EMBL/GenBank/DDBJ databases">
        <title>A draft genome assembly of the solar-powered sea slug Elysia chlorotica.</title>
        <authorList>
            <person name="Cai H."/>
            <person name="Li Q."/>
            <person name="Fang X."/>
            <person name="Li J."/>
            <person name="Curtis N.E."/>
            <person name="Altenburger A."/>
            <person name="Shibata T."/>
            <person name="Feng M."/>
            <person name="Maeda T."/>
            <person name="Schwartz J.A."/>
            <person name="Shigenobu S."/>
            <person name="Lundholm N."/>
            <person name="Nishiyama T."/>
            <person name="Yang H."/>
            <person name="Hasebe M."/>
            <person name="Li S."/>
            <person name="Pierce S.K."/>
            <person name="Wang J."/>
        </authorList>
    </citation>
    <scope>NUCLEOTIDE SEQUENCE [LARGE SCALE GENOMIC DNA]</scope>
    <source>
        <strain evidence="7">EC2010</strain>
        <tissue evidence="7">Whole organism of an adult</tissue>
    </source>
</reference>
<dbReference type="SUPFAM" id="SSF57424">
    <property type="entry name" value="LDL receptor-like module"/>
    <property type="match status" value="1"/>
</dbReference>
<comment type="caution">
    <text evidence="7">The sequence shown here is derived from an EMBL/GenBank/DDBJ whole genome shotgun (WGS) entry which is preliminary data.</text>
</comment>
<gene>
    <name evidence="7" type="ORF">EGW08_000497</name>
</gene>
<dbReference type="STRING" id="188477.A0A3S1A180"/>
<dbReference type="Gene3D" id="2.60.120.200">
    <property type="match status" value="1"/>
</dbReference>
<feature type="non-terminal residue" evidence="7">
    <location>
        <position position="1"/>
    </location>
</feature>
<dbReference type="InterPro" id="IPR002172">
    <property type="entry name" value="LDrepeatLR_classA_rpt"/>
</dbReference>
<keyword evidence="2" id="KW-0677">Repeat</keyword>
<evidence type="ECO:0000256" key="1">
    <source>
        <dbReference type="ARBA" id="ARBA00022729"/>
    </source>
</evidence>
<evidence type="ECO:0000313" key="8">
    <source>
        <dbReference type="Proteomes" id="UP000271974"/>
    </source>
</evidence>
<keyword evidence="4" id="KW-0325">Glycoprotein</keyword>
<evidence type="ECO:0000256" key="5">
    <source>
        <dbReference type="PROSITE-ProRule" id="PRU00124"/>
    </source>
</evidence>
<evidence type="ECO:0000256" key="2">
    <source>
        <dbReference type="ARBA" id="ARBA00022737"/>
    </source>
</evidence>
<dbReference type="Pfam" id="PF00057">
    <property type="entry name" value="Ldl_recept_a"/>
    <property type="match status" value="1"/>
</dbReference>
<dbReference type="InterPro" id="IPR036055">
    <property type="entry name" value="LDL_receptor-like_sf"/>
</dbReference>
<evidence type="ECO:0000256" key="3">
    <source>
        <dbReference type="ARBA" id="ARBA00023157"/>
    </source>
</evidence>
<dbReference type="PROSITE" id="PS50068">
    <property type="entry name" value="LDLRA_2"/>
    <property type="match status" value="1"/>
</dbReference>
<dbReference type="Proteomes" id="UP000271974">
    <property type="component" value="Unassembled WGS sequence"/>
</dbReference>
<accession>A0A3S1A180</accession>
<dbReference type="SMART" id="SM00192">
    <property type="entry name" value="LDLa"/>
    <property type="match status" value="1"/>
</dbReference>
<organism evidence="7 8">
    <name type="scientific">Elysia chlorotica</name>
    <name type="common">Eastern emerald elysia</name>
    <name type="synonym">Sea slug</name>
    <dbReference type="NCBI Taxonomy" id="188477"/>
    <lineage>
        <taxon>Eukaryota</taxon>
        <taxon>Metazoa</taxon>
        <taxon>Spiralia</taxon>
        <taxon>Lophotrochozoa</taxon>
        <taxon>Mollusca</taxon>
        <taxon>Gastropoda</taxon>
        <taxon>Heterobranchia</taxon>
        <taxon>Euthyneura</taxon>
        <taxon>Panpulmonata</taxon>
        <taxon>Sacoglossa</taxon>
        <taxon>Placobranchoidea</taxon>
        <taxon>Plakobranchidae</taxon>
        <taxon>Elysia</taxon>
    </lineage>
</organism>